<evidence type="ECO:0000313" key="3">
    <source>
        <dbReference type="Proteomes" id="UP000015531"/>
    </source>
</evidence>
<dbReference type="CDD" id="cd02440">
    <property type="entry name" value="AdoMet_MTases"/>
    <property type="match status" value="1"/>
</dbReference>
<dbReference type="InterPro" id="IPR029063">
    <property type="entry name" value="SAM-dependent_MTases_sf"/>
</dbReference>
<proteinExistence type="predicted"/>
<accession>T0HWY5</accession>
<feature type="domain" description="Methyltransferase" evidence="1">
    <location>
        <begin position="81"/>
        <end position="174"/>
    </location>
</feature>
<organism evidence="2 3">
    <name type="scientific">Sphingobium lactosutens DS20</name>
    <dbReference type="NCBI Taxonomy" id="1331060"/>
    <lineage>
        <taxon>Bacteria</taxon>
        <taxon>Pseudomonadati</taxon>
        <taxon>Pseudomonadota</taxon>
        <taxon>Alphaproteobacteria</taxon>
        <taxon>Sphingomonadales</taxon>
        <taxon>Sphingomonadaceae</taxon>
        <taxon>Sphingobium</taxon>
    </lineage>
</organism>
<dbReference type="eggNOG" id="COG2226">
    <property type="taxonomic scope" value="Bacteria"/>
</dbReference>
<dbReference type="Pfam" id="PF13649">
    <property type="entry name" value="Methyltransf_25"/>
    <property type="match status" value="1"/>
</dbReference>
<dbReference type="InterPro" id="IPR041698">
    <property type="entry name" value="Methyltransf_25"/>
</dbReference>
<evidence type="ECO:0000259" key="1">
    <source>
        <dbReference type="Pfam" id="PF13649"/>
    </source>
</evidence>
<dbReference type="RefSeq" id="WP_021225322.1">
    <property type="nucleotide sequence ID" value="NZ_ATDP01000075.1"/>
</dbReference>
<dbReference type="GO" id="GO:0008168">
    <property type="term" value="F:methyltransferase activity"/>
    <property type="evidence" value="ECO:0007669"/>
    <property type="project" value="TreeGrafter"/>
</dbReference>
<dbReference type="EMBL" id="ATDP01000075">
    <property type="protein sequence ID" value="EQB16658.1"/>
    <property type="molecule type" value="Genomic_DNA"/>
</dbReference>
<dbReference type="PANTHER" id="PTHR43464">
    <property type="entry name" value="METHYLTRANSFERASE"/>
    <property type="match status" value="1"/>
</dbReference>
<dbReference type="Proteomes" id="UP000015531">
    <property type="component" value="Unassembled WGS sequence"/>
</dbReference>
<protein>
    <recommendedName>
        <fullName evidence="1">Methyltransferase domain-containing protein</fullName>
    </recommendedName>
</protein>
<sequence>MAGFNLSDFAALSDEEWFAQITGEADDRQGRPLFPLPPESLQTSTVGRSGKPILRDAFMFWQFVRRMLIQHGNGLSRNTQVMDFGCAWGRIIRYWLRDLPAKNLHGFDVEDRFLTIAREHVPGPNYTLSQARPPLPAPDNSFDVIYAFSVFSHLPKDVADAWIKEFSRVLKPGGIACLTTRPRAHIEFAGSEADKTAHAGNYAQVMTDKNDALRRYDAGEFIFYPAHGGGGLAAETYGEAIIPGDYARSHWQDLELVTFASNYSATYLQPCFVLRKN</sequence>
<gene>
    <name evidence="2" type="ORF">RLDS_07535</name>
</gene>
<reference evidence="2 3" key="1">
    <citation type="journal article" date="2013" name="Genome Announc.">
        <title>Draft Genome Sequence of Sphingobium lactosutens Strain DS20T, Isolated from a Hexachlorocyclohexane Dumpsite.</title>
        <authorList>
            <person name="Kumar R."/>
            <person name="Dwivedi V."/>
            <person name="Negi V."/>
            <person name="Khurana J.P."/>
            <person name="Lal R."/>
        </authorList>
    </citation>
    <scope>NUCLEOTIDE SEQUENCE [LARGE SCALE GENOMIC DNA]</scope>
    <source>
        <strain evidence="2 3">DS20</strain>
    </source>
</reference>
<comment type="caution">
    <text evidence="2">The sequence shown here is derived from an EMBL/GenBank/DDBJ whole genome shotgun (WGS) entry which is preliminary data.</text>
</comment>
<keyword evidence="3" id="KW-1185">Reference proteome</keyword>
<dbReference type="SUPFAM" id="SSF53335">
    <property type="entry name" value="S-adenosyl-L-methionine-dependent methyltransferases"/>
    <property type="match status" value="1"/>
</dbReference>
<evidence type="ECO:0000313" key="2">
    <source>
        <dbReference type="EMBL" id="EQB16658.1"/>
    </source>
</evidence>
<dbReference type="OrthoDB" id="7478324at2"/>
<name>T0HWY5_9SPHN</name>
<dbReference type="AlphaFoldDB" id="T0HWY5"/>
<dbReference type="PATRIC" id="fig|1331060.3.peg.1425"/>
<dbReference type="Gene3D" id="3.40.50.150">
    <property type="entry name" value="Vaccinia Virus protein VP39"/>
    <property type="match status" value="1"/>
</dbReference>